<dbReference type="EMBL" id="JADCTT010000015">
    <property type="protein sequence ID" value="KAF9744078.1"/>
    <property type="molecule type" value="Genomic_DNA"/>
</dbReference>
<feature type="compositionally biased region" description="Basic residues" evidence="2">
    <location>
        <begin position="480"/>
        <end position="493"/>
    </location>
</feature>
<keyword evidence="1" id="KW-0863">Zinc-finger</keyword>
<feature type="domain" description="CCHC-type" evidence="3">
    <location>
        <begin position="367"/>
        <end position="381"/>
    </location>
</feature>
<sequence>MATSWPQEAAWPTDLREHAAYLGKYLRDALLSIEREKDRPVPPELAKIMIMGSLSLLVKLQNMPDFRTVHDALNLARTEATASAASTTESLNRIDAGLKQITGVIQQTMRDNTDTARDAKIAAKEAAEASKTAVGMVRELRSAGQNGQVAMPSTYAAIAARGILPSSIYNMQSHRATPAQALREIIVNIRNPLTVANIRAMNPRNLKAHVDRAIEQSGNEHIKHIRVASTNQLKSGDLSIKTATTEDMEALRQFAEDWEHRLGTNAAVRIPTYGILAHGIRTSSINMNDFEYNRDEILQENKPFIPNASIKYIGWLTRTSPTKSASSAIIEFTRPEDANKIINEGLIWQGEVFQCERYDRQCRLKQCYQCHKYGHIGTQCKATIKCGYCAQDHATRECPNKANKDMRKCATCHGDHEAWSNHCPDRKEEMNRIKAAYLTRPRLHPEPTGTATRWPPQPQAERISIATGNRPTLDPPRQSKAGRSKSPAKRAQKRVNFGDESPTRENEENTIAINIVSQRPQRTVVPSRKALEALDANVRRIHTNQLARSMHSTQQMDIDPSTNE</sequence>
<protein>
    <recommendedName>
        <fullName evidence="3">CCHC-type domain-containing protein</fullName>
    </recommendedName>
</protein>
<keyword evidence="1" id="KW-0862">Zinc</keyword>
<organism evidence="4 5">
    <name type="scientific">Bionectria ochroleuca</name>
    <name type="common">Gliocladium roseum</name>
    <dbReference type="NCBI Taxonomy" id="29856"/>
    <lineage>
        <taxon>Eukaryota</taxon>
        <taxon>Fungi</taxon>
        <taxon>Dikarya</taxon>
        <taxon>Ascomycota</taxon>
        <taxon>Pezizomycotina</taxon>
        <taxon>Sordariomycetes</taxon>
        <taxon>Hypocreomycetidae</taxon>
        <taxon>Hypocreales</taxon>
        <taxon>Bionectriaceae</taxon>
        <taxon>Clonostachys</taxon>
    </lineage>
</organism>
<dbReference type="InterPro" id="IPR001878">
    <property type="entry name" value="Znf_CCHC"/>
</dbReference>
<feature type="region of interest" description="Disordered" evidence="2">
    <location>
        <begin position="441"/>
        <end position="506"/>
    </location>
</feature>
<name>A0A8H7K8L5_BIOOC</name>
<proteinExistence type="predicted"/>
<dbReference type="Proteomes" id="UP000616885">
    <property type="component" value="Unassembled WGS sequence"/>
</dbReference>
<dbReference type="AlphaFoldDB" id="A0A8H7K8L5"/>
<dbReference type="GO" id="GO:0008270">
    <property type="term" value="F:zinc ion binding"/>
    <property type="evidence" value="ECO:0007669"/>
    <property type="project" value="UniProtKB-KW"/>
</dbReference>
<evidence type="ECO:0000256" key="1">
    <source>
        <dbReference type="PROSITE-ProRule" id="PRU00047"/>
    </source>
</evidence>
<comment type="caution">
    <text evidence="4">The sequence shown here is derived from an EMBL/GenBank/DDBJ whole genome shotgun (WGS) entry which is preliminary data.</text>
</comment>
<gene>
    <name evidence="4" type="ORF">IM811_005658</name>
</gene>
<reference evidence="4" key="1">
    <citation type="submission" date="2020-10" db="EMBL/GenBank/DDBJ databases">
        <title>High-Quality Genome Resource of Clonostachys rosea strain S41 by Oxford Nanopore Long-Read Sequencing.</title>
        <authorList>
            <person name="Wang H."/>
        </authorList>
    </citation>
    <scope>NUCLEOTIDE SEQUENCE</scope>
    <source>
        <strain evidence="4">S41</strain>
    </source>
</reference>
<evidence type="ECO:0000259" key="3">
    <source>
        <dbReference type="PROSITE" id="PS50158"/>
    </source>
</evidence>
<evidence type="ECO:0000313" key="4">
    <source>
        <dbReference type="EMBL" id="KAF9744078.1"/>
    </source>
</evidence>
<evidence type="ECO:0000256" key="2">
    <source>
        <dbReference type="SAM" id="MobiDB-lite"/>
    </source>
</evidence>
<evidence type="ECO:0000313" key="5">
    <source>
        <dbReference type="Proteomes" id="UP000616885"/>
    </source>
</evidence>
<dbReference type="GO" id="GO:0003676">
    <property type="term" value="F:nucleic acid binding"/>
    <property type="evidence" value="ECO:0007669"/>
    <property type="project" value="InterPro"/>
</dbReference>
<keyword evidence="1" id="KW-0479">Metal-binding</keyword>
<accession>A0A8H7K8L5</accession>
<dbReference type="PROSITE" id="PS50158">
    <property type="entry name" value="ZF_CCHC"/>
    <property type="match status" value="1"/>
</dbReference>